<dbReference type="EMBL" id="CAMXCT020001779">
    <property type="protein sequence ID" value="CAL1146386.1"/>
    <property type="molecule type" value="Genomic_DNA"/>
</dbReference>
<evidence type="ECO:0000313" key="2">
    <source>
        <dbReference type="EMBL" id="CAI3993011.1"/>
    </source>
</evidence>
<feature type="region of interest" description="Disordered" evidence="1">
    <location>
        <begin position="327"/>
        <end position="357"/>
    </location>
</feature>
<evidence type="ECO:0000313" key="3">
    <source>
        <dbReference type="EMBL" id="CAL1146386.1"/>
    </source>
</evidence>
<feature type="compositionally biased region" description="Basic and acidic residues" evidence="1">
    <location>
        <begin position="328"/>
        <end position="341"/>
    </location>
</feature>
<sequence>MLASLLGRAHQCITEQSVMCIGGELYELRKRAVQSTKVSDNSKSLELRLRLTRELQHSEQKWRNRMLQILEQVSGMTDYTVIGQHSNLTSLRRAIKAEIQQHESDEGTRHKWAVDLRQLVDNLKAEAKKDMDNLAKSEIPDSPTRASSGDRSKKSRGRSREKKKDKKDKKHRDRSGSSSPNLHGPGRRGKGALRIERGNGESGDSCTNLRVGRFKKNARLSDTPKTTNTLGLSSEEVLFKFLRPEMEKHFKTISDQTLFVKMCHADGVESIGDFLDAVEQNWQPKHEGLGAAAKEVLGCMPWSAKQASLQMVESVGEHLAEWNQKANALRDDRGGGGRSLDRPSPSRSRARSVVDDEETKEAECRVKWTLGLGVPEEAYEVDVTSDLGDSVGWLNLEDRDDPRLTRLLLWVYQSHVHKVTGNDVLWNEELVFLVKDSRLQQAPHWEVDLKVFSIWDQCDCQVKFRLAPKDS</sequence>
<name>A0A9P1CMQ0_9DINO</name>
<comment type="caution">
    <text evidence="2">The sequence shown here is derived from an EMBL/GenBank/DDBJ whole genome shotgun (WGS) entry which is preliminary data.</text>
</comment>
<dbReference type="EMBL" id="CAMXCT030001779">
    <property type="protein sequence ID" value="CAL4780323.1"/>
    <property type="molecule type" value="Genomic_DNA"/>
</dbReference>
<feature type="region of interest" description="Disordered" evidence="1">
    <location>
        <begin position="131"/>
        <end position="208"/>
    </location>
</feature>
<gene>
    <name evidence="2" type="ORF">C1SCF055_LOCUS19796</name>
</gene>
<organism evidence="2">
    <name type="scientific">Cladocopium goreaui</name>
    <dbReference type="NCBI Taxonomy" id="2562237"/>
    <lineage>
        <taxon>Eukaryota</taxon>
        <taxon>Sar</taxon>
        <taxon>Alveolata</taxon>
        <taxon>Dinophyceae</taxon>
        <taxon>Suessiales</taxon>
        <taxon>Symbiodiniaceae</taxon>
        <taxon>Cladocopium</taxon>
    </lineage>
</organism>
<protein>
    <submittedName>
        <fullName evidence="2">Uncharacterized protein</fullName>
    </submittedName>
</protein>
<keyword evidence="4" id="KW-1185">Reference proteome</keyword>
<reference evidence="2" key="1">
    <citation type="submission" date="2022-10" db="EMBL/GenBank/DDBJ databases">
        <authorList>
            <person name="Chen Y."/>
            <person name="Dougan E. K."/>
            <person name="Chan C."/>
            <person name="Rhodes N."/>
            <person name="Thang M."/>
        </authorList>
    </citation>
    <scope>NUCLEOTIDE SEQUENCE</scope>
</reference>
<dbReference type="EMBL" id="CAMXCT010001779">
    <property type="protein sequence ID" value="CAI3993011.1"/>
    <property type="molecule type" value="Genomic_DNA"/>
</dbReference>
<feature type="compositionally biased region" description="Basic residues" evidence="1">
    <location>
        <begin position="153"/>
        <end position="173"/>
    </location>
</feature>
<evidence type="ECO:0000313" key="4">
    <source>
        <dbReference type="Proteomes" id="UP001152797"/>
    </source>
</evidence>
<proteinExistence type="predicted"/>
<reference evidence="3" key="2">
    <citation type="submission" date="2024-04" db="EMBL/GenBank/DDBJ databases">
        <authorList>
            <person name="Chen Y."/>
            <person name="Shah S."/>
            <person name="Dougan E. K."/>
            <person name="Thang M."/>
            <person name="Chan C."/>
        </authorList>
    </citation>
    <scope>NUCLEOTIDE SEQUENCE [LARGE SCALE GENOMIC DNA]</scope>
</reference>
<evidence type="ECO:0000256" key="1">
    <source>
        <dbReference type="SAM" id="MobiDB-lite"/>
    </source>
</evidence>
<dbReference type="Proteomes" id="UP001152797">
    <property type="component" value="Unassembled WGS sequence"/>
</dbReference>
<dbReference type="AlphaFoldDB" id="A0A9P1CMQ0"/>
<accession>A0A9P1CMQ0</accession>